<comment type="subcellular location">
    <subcellularLocation>
        <location evidence="2">Early endosome membrane</location>
        <topology evidence="2">Multi-pass membrane protein</topology>
    </subcellularLocation>
</comment>
<evidence type="ECO:0000256" key="2">
    <source>
        <dbReference type="ARBA" id="ARBA00004520"/>
    </source>
</evidence>
<feature type="repeat" description="ANK" evidence="12">
    <location>
        <begin position="173"/>
        <end position="205"/>
    </location>
</feature>
<dbReference type="Pfam" id="PF12796">
    <property type="entry name" value="Ank_2"/>
    <property type="match status" value="2"/>
</dbReference>
<dbReference type="SUPFAM" id="SSF48403">
    <property type="entry name" value="Ankyrin repeat"/>
    <property type="match status" value="1"/>
</dbReference>
<feature type="transmembrane region" description="Helical" evidence="13">
    <location>
        <begin position="477"/>
        <end position="499"/>
    </location>
</feature>
<feature type="transmembrane region" description="Helical" evidence="13">
    <location>
        <begin position="376"/>
        <end position="398"/>
    </location>
</feature>
<keyword evidence="17" id="KW-1185">Reference proteome</keyword>
<evidence type="ECO:0000256" key="12">
    <source>
        <dbReference type="PROSITE-ProRule" id="PRU00023"/>
    </source>
</evidence>
<feature type="transmembrane region" description="Helical" evidence="13">
    <location>
        <begin position="347"/>
        <end position="370"/>
    </location>
</feature>
<dbReference type="Gene3D" id="1.25.40.20">
    <property type="entry name" value="Ankyrin repeat-containing domain"/>
    <property type="match status" value="1"/>
</dbReference>
<dbReference type="Proteomes" id="UP001345013">
    <property type="component" value="Unassembled WGS sequence"/>
</dbReference>
<dbReference type="InterPro" id="IPR001594">
    <property type="entry name" value="Palmitoyltrfase_DHHC"/>
</dbReference>
<protein>
    <recommendedName>
        <fullName evidence="13">Palmitoyltransferase</fullName>
        <ecNumber evidence="13">2.3.1.225</ecNumber>
    </recommendedName>
</protein>
<keyword evidence="9" id="KW-0564">Palmitate</keyword>
<evidence type="ECO:0000256" key="1">
    <source>
        <dbReference type="ARBA" id="ARBA00002100"/>
    </source>
</evidence>
<feature type="repeat" description="ANK" evidence="12">
    <location>
        <begin position="73"/>
        <end position="105"/>
    </location>
</feature>
<evidence type="ECO:0000256" key="3">
    <source>
        <dbReference type="ARBA" id="ARBA00010104"/>
    </source>
</evidence>
<keyword evidence="13 16" id="KW-0808">Transferase</keyword>
<comment type="domain">
    <text evidence="13">The DHHC domain is required for palmitoyltransferase activity.</text>
</comment>
<dbReference type="SMART" id="SM00248">
    <property type="entry name" value="ANK"/>
    <property type="match status" value="5"/>
</dbReference>
<dbReference type="PROSITE" id="PS50216">
    <property type="entry name" value="DHHC"/>
    <property type="match status" value="1"/>
</dbReference>
<evidence type="ECO:0000256" key="9">
    <source>
        <dbReference type="ARBA" id="ARBA00023139"/>
    </source>
</evidence>
<keyword evidence="7 12" id="KW-0040">ANK repeat</keyword>
<sequence>MSSPSAQRNSTLKAGPRTAVEDVELSNVQNGSAEPPRLPLEEDIMQCARIGAIELVQKMIEGGRYKADYKDEEGITPLHWSAINNQYAVCKYLLEQGADVNAKGGESNATAAMWAAQRCHFYVVNLMIQHGADLLLVDAQGYNILHLATIDGNAFLVVLLLLQNIPVDAQDPQGHTSLMWAGYKGWPACVDLLLRWGASVNATDDNGYTPLHWALVKGSRPCLEKLIEYGADRFAKTNDGKTPTDCSKEMNSRGPYIRALQDQGYTPDGHPKQLPLNLSTFTRDRSKISKFLFLYPFLIMIICAWIIAHFSVFVGLPLSVAVGVALQWSAQWVGQQGPPGFHAIHKTPYLAGIFSGTLFYVGFDWLWLILPLTYSNYFFSNLFFGVFYSMTAYFYFLAMTEDPGYIPKLSSRNQQRDVVQDLFALWKFDEENFCIQCMIRRPLRSKHCRRCGRCVAKHDHHCPWINSCVANNNLRHFYLYIISMFLGIIFNVELVLGYLEALPAPTDATCNLLPPYLCTFALRDTWTITLTMWTLMQMVWISMLLVVQSIQIAKNITTFENMKRHDHSTPHGPSHLPLHNARPTTLGANPAATSLNDTAAVATRLHPAPRAPDGMFAKLKKTLGIDVFFATASDASAGKIKDRGNPFSRGIIGNCKDFWCDPAPIFKKRMPGQSYLGGDVIDYYNMYERPSVLRSRGGGGMRYERVATEEEGD</sequence>
<name>A0ABR0JXF5_9EURO</name>
<dbReference type="Pfam" id="PF01529">
    <property type="entry name" value="DHHC"/>
    <property type="match status" value="1"/>
</dbReference>
<evidence type="ECO:0000313" key="16">
    <source>
        <dbReference type="EMBL" id="KAK5077773.1"/>
    </source>
</evidence>
<comment type="caution">
    <text evidence="16">The sequence shown here is derived from an EMBL/GenBank/DDBJ whole genome shotgun (WGS) entry which is preliminary data.</text>
</comment>
<feature type="transmembrane region" description="Helical" evidence="13">
    <location>
        <begin position="526"/>
        <end position="547"/>
    </location>
</feature>
<comment type="catalytic activity">
    <reaction evidence="11 13">
        <text>L-cysteinyl-[protein] + hexadecanoyl-CoA = S-hexadecanoyl-L-cysteinyl-[protein] + CoA</text>
        <dbReference type="Rhea" id="RHEA:36683"/>
        <dbReference type="Rhea" id="RHEA-COMP:10131"/>
        <dbReference type="Rhea" id="RHEA-COMP:11032"/>
        <dbReference type="ChEBI" id="CHEBI:29950"/>
        <dbReference type="ChEBI" id="CHEBI:57287"/>
        <dbReference type="ChEBI" id="CHEBI:57379"/>
        <dbReference type="ChEBI" id="CHEBI:74151"/>
        <dbReference type="EC" id="2.3.1.225"/>
    </reaction>
</comment>
<feature type="repeat" description="ANK" evidence="12">
    <location>
        <begin position="140"/>
        <end position="172"/>
    </location>
</feature>
<keyword evidence="10" id="KW-0449">Lipoprotein</keyword>
<dbReference type="PROSITE" id="PS50297">
    <property type="entry name" value="ANK_REP_REGION"/>
    <property type="match status" value="3"/>
</dbReference>
<evidence type="ECO:0000313" key="17">
    <source>
        <dbReference type="Proteomes" id="UP001345013"/>
    </source>
</evidence>
<gene>
    <name evidence="16" type="primary">AKR1</name>
    <name evidence="16" type="ORF">LTR24_009333</name>
</gene>
<comment type="similarity">
    <text evidence="3">Belongs to the DHHC palmitoyltransferase family. AKR/ZDHHC17 subfamily.</text>
</comment>
<evidence type="ECO:0000256" key="11">
    <source>
        <dbReference type="ARBA" id="ARBA00048048"/>
    </source>
</evidence>
<evidence type="ECO:0000256" key="8">
    <source>
        <dbReference type="ARBA" id="ARBA00023136"/>
    </source>
</evidence>
<keyword evidence="5" id="KW-0677">Repeat</keyword>
<comment type="function">
    <text evidence="1">Palmitoyltransferase specific for casein kinase 1.</text>
</comment>
<evidence type="ECO:0000256" key="10">
    <source>
        <dbReference type="ARBA" id="ARBA00023288"/>
    </source>
</evidence>
<keyword evidence="4 13" id="KW-0812">Transmembrane</keyword>
<feature type="repeat" description="ANK" evidence="12">
    <location>
        <begin position="206"/>
        <end position="238"/>
    </location>
</feature>
<feature type="region of interest" description="Disordered" evidence="14">
    <location>
        <begin position="1"/>
        <end position="38"/>
    </location>
</feature>
<organism evidence="16 17">
    <name type="scientific">Lithohypha guttulata</name>
    <dbReference type="NCBI Taxonomy" id="1690604"/>
    <lineage>
        <taxon>Eukaryota</taxon>
        <taxon>Fungi</taxon>
        <taxon>Dikarya</taxon>
        <taxon>Ascomycota</taxon>
        <taxon>Pezizomycotina</taxon>
        <taxon>Eurotiomycetes</taxon>
        <taxon>Chaetothyriomycetidae</taxon>
        <taxon>Chaetothyriales</taxon>
        <taxon>Trichomeriaceae</taxon>
        <taxon>Lithohypha</taxon>
    </lineage>
</organism>
<evidence type="ECO:0000259" key="15">
    <source>
        <dbReference type="Pfam" id="PF01529"/>
    </source>
</evidence>
<dbReference type="PANTHER" id="PTHR24161">
    <property type="entry name" value="ANK_REP_REGION DOMAIN-CONTAINING PROTEIN-RELATED"/>
    <property type="match status" value="1"/>
</dbReference>
<proteinExistence type="inferred from homology"/>
<evidence type="ECO:0000256" key="6">
    <source>
        <dbReference type="ARBA" id="ARBA00022989"/>
    </source>
</evidence>
<evidence type="ECO:0000256" key="5">
    <source>
        <dbReference type="ARBA" id="ARBA00022737"/>
    </source>
</evidence>
<evidence type="ECO:0000256" key="13">
    <source>
        <dbReference type="RuleBase" id="RU079119"/>
    </source>
</evidence>
<dbReference type="InterPro" id="IPR002110">
    <property type="entry name" value="Ankyrin_rpt"/>
</dbReference>
<keyword evidence="6 13" id="KW-1133">Transmembrane helix</keyword>
<dbReference type="PROSITE" id="PS50088">
    <property type="entry name" value="ANK_REPEAT"/>
    <property type="match status" value="4"/>
</dbReference>
<accession>A0ABR0JXF5</accession>
<keyword evidence="13 16" id="KW-0012">Acyltransferase</keyword>
<evidence type="ECO:0000256" key="7">
    <source>
        <dbReference type="ARBA" id="ARBA00023043"/>
    </source>
</evidence>
<dbReference type="GO" id="GO:0019706">
    <property type="term" value="F:protein-cysteine S-palmitoyltransferase activity"/>
    <property type="evidence" value="ECO:0007669"/>
    <property type="project" value="UniProtKB-EC"/>
</dbReference>
<dbReference type="EC" id="2.3.1.225" evidence="13"/>
<keyword evidence="8 13" id="KW-0472">Membrane</keyword>
<dbReference type="EMBL" id="JAVRRG010000200">
    <property type="protein sequence ID" value="KAK5077773.1"/>
    <property type="molecule type" value="Genomic_DNA"/>
</dbReference>
<evidence type="ECO:0000256" key="4">
    <source>
        <dbReference type="ARBA" id="ARBA00022692"/>
    </source>
</evidence>
<reference evidence="16 17" key="1">
    <citation type="submission" date="2023-08" db="EMBL/GenBank/DDBJ databases">
        <title>Black Yeasts Isolated from many extreme environments.</title>
        <authorList>
            <person name="Coleine C."/>
            <person name="Stajich J.E."/>
            <person name="Selbmann L."/>
        </authorList>
    </citation>
    <scope>NUCLEOTIDE SEQUENCE [LARGE SCALE GENOMIC DNA]</scope>
    <source>
        <strain evidence="16 17">CCFEE 5885</strain>
    </source>
</reference>
<feature type="domain" description="Palmitoyltransferase DHHC" evidence="15">
    <location>
        <begin position="428"/>
        <end position="564"/>
    </location>
</feature>
<dbReference type="PANTHER" id="PTHR24161:SF85">
    <property type="entry name" value="PALMITOYLTRANSFERASE HIP14"/>
    <property type="match status" value="1"/>
</dbReference>
<dbReference type="InterPro" id="IPR036770">
    <property type="entry name" value="Ankyrin_rpt-contain_sf"/>
</dbReference>
<evidence type="ECO:0000256" key="14">
    <source>
        <dbReference type="SAM" id="MobiDB-lite"/>
    </source>
</evidence>
<feature type="transmembrane region" description="Helical" evidence="13">
    <location>
        <begin position="293"/>
        <end position="326"/>
    </location>
</feature>
<feature type="compositionally biased region" description="Polar residues" evidence="14">
    <location>
        <begin position="1"/>
        <end position="12"/>
    </location>
</feature>